<keyword evidence="1" id="KW-0812">Transmembrane</keyword>
<feature type="transmembrane region" description="Helical" evidence="1">
    <location>
        <begin position="23"/>
        <end position="45"/>
    </location>
</feature>
<evidence type="ECO:0000313" key="3">
    <source>
        <dbReference type="Proteomes" id="UP000194565"/>
    </source>
</evidence>
<reference evidence="2 3" key="1">
    <citation type="submission" date="2014-06" db="EMBL/GenBank/DDBJ databases">
        <authorList>
            <person name="Ju J."/>
            <person name="Zhang J."/>
        </authorList>
    </citation>
    <scope>NUCLEOTIDE SEQUENCE [LARGE SCALE GENOMIC DNA]</scope>
    <source>
        <strain evidence="2">DmW_042</strain>
    </source>
</reference>
<dbReference type="EMBL" id="JOMM01000012">
    <property type="protein sequence ID" value="OUI87103.1"/>
    <property type="molecule type" value="Genomic_DNA"/>
</dbReference>
<evidence type="ECO:0000313" key="2">
    <source>
        <dbReference type="EMBL" id="OUI87103.1"/>
    </source>
</evidence>
<comment type="caution">
    <text evidence="2">The sequence shown here is derived from an EMBL/GenBank/DDBJ whole genome shotgun (WGS) entry which is preliminary data.</text>
</comment>
<evidence type="ECO:0000256" key="1">
    <source>
        <dbReference type="SAM" id="Phobius"/>
    </source>
</evidence>
<accession>A0A252AC22</accession>
<protein>
    <submittedName>
        <fullName evidence="2">Uncharacterized protein</fullName>
    </submittedName>
</protein>
<gene>
    <name evidence="2" type="ORF">HC62_01505</name>
</gene>
<dbReference type="AlphaFoldDB" id="A0A252AC22"/>
<sequence>MRIFMVLLQAIKAQSTDMPIFKVLHIMFFGQTFLFFLITVIPSFFKNRMLLVVEEEGVFENVVYKTCFLSDFIIATPDANVAGHALCRRSDIIAYVQADKGVAR</sequence>
<name>A0A252AC22_9PROT</name>
<keyword evidence="1" id="KW-1133">Transmembrane helix</keyword>
<proteinExistence type="predicted"/>
<dbReference type="Proteomes" id="UP000194565">
    <property type="component" value="Unassembled WGS sequence"/>
</dbReference>
<keyword evidence="1" id="KW-0472">Membrane</keyword>
<organism evidence="2 3">
    <name type="scientific">Acetobacter tropicalis</name>
    <dbReference type="NCBI Taxonomy" id="104102"/>
    <lineage>
        <taxon>Bacteria</taxon>
        <taxon>Pseudomonadati</taxon>
        <taxon>Pseudomonadota</taxon>
        <taxon>Alphaproteobacteria</taxon>
        <taxon>Acetobacterales</taxon>
        <taxon>Acetobacteraceae</taxon>
        <taxon>Acetobacter</taxon>
    </lineage>
</organism>